<reference evidence="1" key="1">
    <citation type="submission" date="2022-07" db="EMBL/GenBank/DDBJ databases">
        <title>The genome of Lyophyllum shimeji provides insight into the initial evolution of ectomycorrhizal fungal genome.</title>
        <authorList>
            <person name="Kobayashi Y."/>
            <person name="Shibata T."/>
            <person name="Hirakawa H."/>
            <person name="Shigenobu S."/>
            <person name="Nishiyama T."/>
            <person name="Yamada A."/>
            <person name="Hasebe M."/>
            <person name="Kawaguchi M."/>
        </authorList>
    </citation>
    <scope>NUCLEOTIDE SEQUENCE</scope>
    <source>
        <strain evidence="1">AT787</strain>
    </source>
</reference>
<comment type="caution">
    <text evidence="1">The sequence shown here is derived from an EMBL/GenBank/DDBJ whole genome shotgun (WGS) entry which is preliminary data.</text>
</comment>
<evidence type="ECO:0000313" key="2">
    <source>
        <dbReference type="Proteomes" id="UP001063166"/>
    </source>
</evidence>
<accession>A0A9P3UP24</accession>
<organism evidence="1 2">
    <name type="scientific">Lyophyllum shimeji</name>
    <name type="common">Hon-shimeji</name>
    <name type="synonym">Tricholoma shimeji</name>
    <dbReference type="NCBI Taxonomy" id="47721"/>
    <lineage>
        <taxon>Eukaryota</taxon>
        <taxon>Fungi</taxon>
        <taxon>Dikarya</taxon>
        <taxon>Basidiomycota</taxon>
        <taxon>Agaricomycotina</taxon>
        <taxon>Agaricomycetes</taxon>
        <taxon>Agaricomycetidae</taxon>
        <taxon>Agaricales</taxon>
        <taxon>Tricholomatineae</taxon>
        <taxon>Lyophyllaceae</taxon>
        <taxon>Lyophyllum</taxon>
    </lineage>
</organism>
<sequence length="185" mass="21379">MESSKLLCLLHPLTTPLGFLEKFRMMHEDSNGMIHRYVVHVTVTILASQILRFARPFKYSLILCNPGFFPVFTVCRPYIQEDEKEMNFSAAQAHPSSSAVDQTAAVLCHLKKLSKIPLREAPRSVEKWLSNADHLAVFRRSKFILNRHRLRARRLIENVDRQELLILFLFGYASLDSNRDKIAVL</sequence>
<dbReference type="Proteomes" id="UP001063166">
    <property type="component" value="Unassembled WGS sequence"/>
</dbReference>
<proteinExistence type="predicted"/>
<name>A0A9P3UP24_LYOSH</name>
<protein>
    <submittedName>
        <fullName evidence="1">Uncharacterized protein</fullName>
    </submittedName>
</protein>
<dbReference type="AlphaFoldDB" id="A0A9P3UP24"/>
<dbReference type="EMBL" id="BRPK01000008">
    <property type="protein sequence ID" value="GLB40253.1"/>
    <property type="molecule type" value="Genomic_DNA"/>
</dbReference>
<evidence type="ECO:0000313" key="1">
    <source>
        <dbReference type="EMBL" id="GLB40253.1"/>
    </source>
</evidence>
<gene>
    <name evidence="1" type="ORF">LshimejAT787_0801240</name>
</gene>
<keyword evidence="2" id="KW-1185">Reference proteome</keyword>